<feature type="domain" description="Alanyl-transfer RNA synthetases family profile" evidence="10">
    <location>
        <begin position="1"/>
        <end position="172"/>
    </location>
</feature>
<protein>
    <recommendedName>
        <fullName evidence="2">alanine--tRNA ligase</fullName>
        <ecNumber evidence="2">6.1.1.7</ecNumber>
    </recommendedName>
</protein>
<evidence type="ECO:0000256" key="4">
    <source>
        <dbReference type="ARBA" id="ARBA00022598"/>
    </source>
</evidence>
<dbReference type="CDD" id="cd00673">
    <property type="entry name" value="AlaRS_core"/>
    <property type="match status" value="1"/>
</dbReference>
<keyword evidence="9" id="KW-0030">Aminoacyl-tRNA synthetase</keyword>
<dbReference type="EC" id="6.1.1.7" evidence="2"/>
<dbReference type="GO" id="GO:0005524">
    <property type="term" value="F:ATP binding"/>
    <property type="evidence" value="ECO:0007669"/>
    <property type="project" value="UniProtKB-KW"/>
</dbReference>
<evidence type="ECO:0000313" key="11">
    <source>
        <dbReference type="EMBL" id="SVE25708.1"/>
    </source>
</evidence>
<keyword evidence="3" id="KW-0820">tRNA-binding</keyword>
<dbReference type="EMBL" id="UINC01204812">
    <property type="protein sequence ID" value="SVE25708.1"/>
    <property type="molecule type" value="Genomic_DNA"/>
</dbReference>
<organism evidence="11">
    <name type="scientific">marine metagenome</name>
    <dbReference type="NCBI Taxonomy" id="408172"/>
    <lineage>
        <taxon>unclassified sequences</taxon>
        <taxon>metagenomes</taxon>
        <taxon>ecological metagenomes</taxon>
    </lineage>
</organism>
<evidence type="ECO:0000259" key="10">
    <source>
        <dbReference type="PROSITE" id="PS50860"/>
    </source>
</evidence>
<accession>A0A383C242</accession>
<proteinExistence type="inferred from homology"/>
<evidence type="ECO:0000256" key="8">
    <source>
        <dbReference type="ARBA" id="ARBA00022917"/>
    </source>
</evidence>
<reference evidence="11" key="1">
    <citation type="submission" date="2018-05" db="EMBL/GenBank/DDBJ databases">
        <authorList>
            <person name="Lanie J.A."/>
            <person name="Ng W.-L."/>
            <person name="Kazmierczak K.M."/>
            <person name="Andrzejewski T.M."/>
            <person name="Davidsen T.M."/>
            <person name="Wayne K.J."/>
            <person name="Tettelin H."/>
            <person name="Glass J.I."/>
            <person name="Rusch D."/>
            <person name="Podicherti R."/>
            <person name="Tsui H.-C.T."/>
            <person name="Winkler M.E."/>
        </authorList>
    </citation>
    <scope>NUCLEOTIDE SEQUENCE</scope>
</reference>
<evidence type="ECO:0000256" key="3">
    <source>
        <dbReference type="ARBA" id="ARBA00022555"/>
    </source>
</evidence>
<keyword evidence="8" id="KW-0648">Protein biosynthesis</keyword>
<dbReference type="SUPFAM" id="SSF55681">
    <property type="entry name" value="Class II aaRS and biotin synthetases"/>
    <property type="match status" value="1"/>
</dbReference>
<dbReference type="GO" id="GO:0004813">
    <property type="term" value="F:alanine-tRNA ligase activity"/>
    <property type="evidence" value="ECO:0007669"/>
    <property type="project" value="UniProtKB-EC"/>
</dbReference>
<comment type="similarity">
    <text evidence="1">Belongs to the class-II aminoacyl-tRNA synthetase family.</text>
</comment>
<dbReference type="Gene3D" id="3.30.930.10">
    <property type="entry name" value="Bira Bifunctional Protein, Domain 2"/>
    <property type="match status" value="1"/>
</dbReference>
<dbReference type="InterPro" id="IPR018164">
    <property type="entry name" value="Ala-tRNA-synth_IIc_N"/>
</dbReference>
<keyword evidence="5" id="KW-0547">Nucleotide-binding</keyword>
<name>A0A383C242_9ZZZZ</name>
<evidence type="ECO:0000256" key="7">
    <source>
        <dbReference type="ARBA" id="ARBA00022884"/>
    </source>
</evidence>
<dbReference type="GO" id="GO:0006419">
    <property type="term" value="P:alanyl-tRNA aminoacylation"/>
    <property type="evidence" value="ECO:0007669"/>
    <property type="project" value="InterPro"/>
</dbReference>
<evidence type="ECO:0000256" key="5">
    <source>
        <dbReference type="ARBA" id="ARBA00022741"/>
    </source>
</evidence>
<dbReference type="GO" id="GO:0005829">
    <property type="term" value="C:cytosol"/>
    <property type="evidence" value="ECO:0007669"/>
    <property type="project" value="TreeGrafter"/>
</dbReference>
<evidence type="ECO:0000256" key="9">
    <source>
        <dbReference type="ARBA" id="ARBA00023146"/>
    </source>
</evidence>
<keyword evidence="7" id="KW-0694">RNA-binding</keyword>
<dbReference type="Pfam" id="PF01411">
    <property type="entry name" value="tRNA-synt_2c"/>
    <property type="match status" value="1"/>
</dbReference>
<evidence type="ECO:0000256" key="1">
    <source>
        <dbReference type="ARBA" id="ARBA00008226"/>
    </source>
</evidence>
<dbReference type="PROSITE" id="PS50860">
    <property type="entry name" value="AA_TRNA_LIGASE_II_ALA"/>
    <property type="match status" value="1"/>
</dbReference>
<dbReference type="InterPro" id="IPR045864">
    <property type="entry name" value="aa-tRNA-synth_II/BPL/LPL"/>
</dbReference>
<keyword evidence="4" id="KW-0436">Ligase</keyword>
<dbReference type="PANTHER" id="PTHR11777:SF9">
    <property type="entry name" value="ALANINE--TRNA LIGASE, CYTOPLASMIC"/>
    <property type="match status" value="1"/>
</dbReference>
<dbReference type="GO" id="GO:0002161">
    <property type="term" value="F:aminoacyl-tRNA deacylase activity"/>
    <property type="evidence" value="ECO:0007669"/>
    <property type="project" value="TreeGrafter"/>
</dbReference>
<dbReference type="InterPro" id="IPR050058">
    <property type="entry name" value="Ala-tRNA_ligase"/>
</dbReference>
<dbReference type="InterPro" id="IPR018165">
    <property type="entry name" value="Ala-tRNA-synth_IIc_core"/>
</dbReference>
<dbReference type="PANTHER" id="PTHR11777">
    <property type="entry name" value="ALANYL-TRNA SYNTHETASE"/>
    <property type="match status" value="1"/>
</dbReference>
<dbReference type="AlphaFoldDB" id="A0A383C242"/>
<gene>
    <name evidence="11" type="ORF">METZ01_LOCUS478562</name>
</gene>
<dbReference type="GO" id="GO:0000049">
    <property type="term" value="F:tRNA binding"/>
    <property type="evidence" value="ECO:0007669"/>
    <property type="project" value="UniProtKB-KW"/>
</dbReference>
<keyword evidence="6" id="KW-0067">ATP-binding</keyword>
<feature type="non-terminal residue" evidence="11">
    <location>
        <position position="172"/>
    </location>
</feature>
<sequence length="172" mass="19496">MTASDTRRSFLDYFARHGHQVVESASLVPIDDPTLLFTNAGMNQFKSVLQGREQRGYTRAVSSQKCMRVSGKHNDLNIVGQSPRHNTFFEMLGNFSFGDYSKSEAIAMAWMLLTEEWKLEPNRLRVTVFSGDKNAPRDDEAYSAWQKFLPADRIDAWGAADNFWTMGETGPC</sequence>
<evidence type="ECO:0000256" key="2">
    <source>
        <dbReference type="ARBA" id="ARBA00013168"/>
    </source>
</evidence>
<evidence type="ECO:0000256" key="6">
    <source>
        <dbReference type="ARBA" id="ARBA00022840"/>
    </source>
</evidence>